<dbReference type="Proteomes" id="UP000324222">
    <property type="component" value="Unassembled WGS sequence"/>
</dbReference>
<sequence>MKQELTRKDRVMIVGDFNCEEIMWKDYEVVNGGEWAEELLNVATNNLMTRTINFKFIGVVLIDVLLERRGKGHVTRHVLQGGVVVRHEKGHIAGDAML</sequence>
<evidence type="ECO:0008006" key="3">
    <source>
        <dbReference type="Google" id="ProtNLM"/>
    </source>
</evidence>
<proteinExistence type="predicted"/>
<gene>
    <name evidence="1" type="ORF">E2C01_059712</name>
</gene>
<accession>A0A5B7H9T7</accession>
<dbReference type="EMBL" id="VSRR010023529">
    <property type="protein sequence ID" value="MPC65574.1"/>
    <property type="molecule type" value="Genomic_DNA"/>
</dbReference>
<protein>
    <recommendedName>
        <fullName evidence="3">Endonuclease/exonuclease/phosphatase domain-containing protein</fullName>
    </recommendedName>
</protein>
<dbReference type="AlphaFoldDB" id="A0A5B7H9T7"/>
<name>A0A5B7H9T7_PORTR</name>
<keyword evidence="2" id="KW-1185">Reference proteome</keyword>
<comment type="caution">
    <text evidence="1">The sequence shown here is derived from an EMBL/GenBank/DDBJ whole genome shotgun (WGS) entry which is preliminary data.</text>
</comment>
<organism evidence="1 2">
    <name type="scientific">Portunus trituberculatus</name>
    <name type="common">Swimming crab</name>
    <name type="synonym">Neptunus trituberculatus</name>
    <dbReference type="NCBI Taxonomy" id="210409"/>
    <lineage>
        <taxon>Eukaryota</taxon>
        <taxon>Metazoa</taxon>
        <taxon>Ecdysozoa</taxon>
        <taxon>Arthropoda</taxon>
        <taxon>Crustacea</taxon>
        <taxon>Multicrustacea</taxon>
        <taxon>Malacostraca</taxon>
        <taxon>Eumalacostraca</taxon>
        <taxon>Eucarida</taxon>
        <taxon>Decapoda</taxon>
        <taxon>Pleocyemata</taxon>
        <taxon>Brachyura</taxon>
        <taxon>Eubrachyura</taxon>
        <taxon>Portunoidea</taxon>
        <taxon>Portunidae</taxon>
        <taxon>Portuninae</taxon>
        <taxon>Portunus</taxon>
    </lineage>
</organism>
<evidence type="ECO:0000313" key="1">
    <source>
        <dbReference type="EMBL" id="MPC65574.1"/>
    </source>
</evidence>
<evidence type="ECO:0000313" key="2">
    <source>
        <dbReference type="Proteomes" id="UP000324222"/>
    </source>
</evidence>
<reference evidence="1 2" key="1">
    <citation type="submission" date="2019-05" db="EMBL/GenBank/DDBJ databases">
        <title>Another draft genome of Portunus trituberculatus and its Hox gene families provides insights of decapod evolution.</title>
        <authorList>
            <person name="Jeong J.-H."/>
            <person name="Song I."/>
            <person name="Kim S."/>
            <person name="Choi T."/>
            <person name="Kim D."/>
            <person name="Ryu S."/>
            <person name="Kim W."/>
        </authorList>
    </citation>
    <scope>NUCLEOTIDE SEQUENCE [LARGE SCALE GENOMIC DNA]</scope>
    <source>
        <tissue evidence="1">Muscle</tissue>
    </source>
</reference>